<evidence type="ECO:0000313" key="2">
    <source>
        <dbReference type="Proteomes" id="UP001500668"/>
    </source>
</evidence>
<dbReference type="Proteomes" id="UP001500668">
    <property type="component" value="Unassembled WGS sequence"/>
</dbReference>
<organism evidence="1 2">
    <name type="scientific">Streptomyces crystallinus</name>
    <dbReference type="NCBI Taxonomy" id="68191"/>
    <lineage>
        <taxon>Bacteria</taxon>
        <taxon>Bacillati</taxon>
        <taxon>Actinomycetota</taxon>
        <taxon>Actinomycetes</taxon>
        <taxon>Kitasatosporales</taxon>
        <taxon>Streptomycetaceae</taxon>
        <taxon>Streptomyces</taxon>
    </lineage>
</organism>
<keyword evidence="2" id="KW-1185">Reference proteome</keyword>
<dbReference type="EMBL" id="BAAACA010000004">
    <property type="protein sequence ID" value="GAA0579643.1"/>
    <property type="molecule type" value="Genomic_DNA"/>
</dbReference>
<gene>
    <name evidence="1" type="ORF">GCM10010394_05250</name>
</gene>
<accession>A0ABP3Q4D6</accession>
<comment type="caution">
    <text evidence="1">The sequence shown here is derived from an EMBL/GenBank/DDBJ whole genome shotgun (WGS) entry which is preliminary data.</text>
</comment>
<protein>
    <submittedName>
        <fullName evidence="1">Uncharacterized protein</fullName>
    </submittedName>
</protein>
<proteinExistence type="predicted"/>
<sequence>MIIQVGDPLTDAETLRVGEVIAMEGTKVTLASGPFHWEQERHQCRPASMPEQAALVPSSAIRVITGEFG</sequence>
<dbReference type="RefSeq" id="WP_344069438.1">
    <property type="nucleotide sequence ID" value="NZ_BAAACA010000004.1"/>
</dbReference>
<name>A0ABP3Q4D6_9ACTN</name>
<reference evidence="2" key="1">
    <citation type="journal article" date="2019" name="Int. J. Syst. Evol. Microbiol.">
        <title>The Global Catalogue of Microorganisms (GCM) 10K type strain sequencing project: providing services to taxonomists for standard genome sequencing and annotation.</title>
        <authorList>
            <consortium name="The Broad Institute Genomics Platform"/>
            <consortium name="The Broad Institute Genome Sequencing Center for Infectious Disease"/>
            <person name="Wu L."/>
            <person name="Ma J."/>
        </authorList>
    </citation>
    <scope>NUCLEOTIDE SEQUENCE [LARGE SCALE GENOMIC DNA]</scope>
    <source>
        <strain evidence="2">JCM 5067</strain>
    </source>
</reference>
<evidence type="ECO:0000313" key="1">
    <source>
        <dbReference type="EMBL" id="GAA0579643.1"/>
    </source>
</evidence>